<gene>
    <name evidence="1" type="ORF">G6M86_03660</name>
</gene>
<reference evidence="1" key="1">
    <citation type="submission" date="2020-02" db="EMBL/GenBank/DDBJ databases">
        <title>Unexpected conservation and global transmission of agrobacterial virulence plasmids.</title>
        <authorList>
            <person name="Weisberg A.J."/>
            <person name="Davis E.W. II"/>
            <person name="Tabima J.R."/>
            <person name="Belcher M.S."/>
            <person name="Miller M."/>
            <person name="Kuo C.-H."/>
            <person name="Loper J.E."/>
            <person name="Grunwald N.J."/>
            <person name="Putnam M.L."/>
            <person name="Chang J.H."/>
        </authorList>
    </citation>
    <scope>NUCLEOTIDE SEQUENCE</scope>
    <source>
        <strain evidence="1">Q15/94</strain>
    </source>
</reference>
<evidence type="ECO:0000313" key="1">
    <source>
        <dbReference type="EMBL" id="QTG12393.1"/>
    </source>
</evidence>
<dbReference type="RefSeq" id="WP_333721865.1">
    <property type="nucleotide sequence ID" value="NZ_CP049216.1"/>
</dbReference>
<accession>A0AAJ4N081</accession>
<organism evidence="1 2">
    <name type="scientific">Agrobacterium tumefaciens</name>
    <dbReference type="NCBI Taxonomy" id="358"/>
    <lineage>
        <taxon>Bacteria</taxon>
        <taxon>Pseudomonadati</taxon>
        <taxon>Pseudomonadota</taxon>
        <taxon>Alphaproteobacteria</taxon>
        <taxon>Hyphomicrobiales</taxon>
        <taxon>Rhizobiaceae</taxon>
        <taxon>Rhizobium/Agrobacterium group</taxon>
        <taxon>Agrobacterium</taxon>
        <taxon>Agrobacterium tumefaciens complex</taxon>
    </lineage>
</organism>
<dbReference type="AlphaFoldDB" id="A0AAJ4N081"/>
<dbReference type="EMBL" id="CP049216">
    <property type="protein sequence ID" value="QTG12393.1"/>
    <property type="molecule type" value="Genomic_DNA"/>
</dbReference>
<dbReference type="Proteomes" id="UP000663946">
    <property type="component" value="Chromosome 1"/>
</dbReference>
<evidence type="ECO:0000313" key="2">
    <source>
        <dbReference type="Proteomes" id="UP000663946"/>
    </source>
</evidence>
<protein>
    <submittedName>
        <fullName evidence="1">Uncharacterized protein</fullName>
    </submittedName>
</protein>
<proteinExistence type="predicted"/>
<sequence length="110" mass="11300">MASVRYEWIRLGRAIGTTGWADNIITDTVGAGGTLTVTTSATTAGNRPVAPASGKVGELYARLTAIDGPVHVEKGIDPTATLTNGLRLVPNLPEVLAVSPGDKLSFIGEA</sequence>
<name>A0AAJ4N081_AGRTU</name>